<gene>
    <name evidence="2" type="ORF">H3309_08515</name>
</gene>
<dbReference type="PROSITE" id="PS51186">
    <property type="entry name" value="GNAT"/>
    <property type="match status" value="1"/>
</dbReference>
<dbReference type="SUPFAM" id="SSF55729">
    <property type="entry name" value="Acyl-CoA N-acyltransferases (Nat)"/>
    <property type="match status" value="1"/>
</dbReference>
<organism evidence="2 3">
    <name type="scientific">Sandaracinobacteroides saxicola</name>
    <dbReference type="NCBI Taxonomy" id="2759707"/>
    <lineage>
        <taxon>Bacteria</taxon>
        <taxon>Pseudomonadati</taxon>
        <taxon>Pseudomonadota</taxon>
        <taxon>Alphaproteobacteria</taxon>
        <taxon>Sphingomonadales</taxon>
        <taxon>Sphingosinicellaceae</taxon>
        <taxon>Sandaracinobacteroides</taxon>
    </lineage>
</organism>
<dbReference type="Proteomes" id="UP000515292">
    <property type="component" value="Chromosome"/>
</dbReference>
<accession>A0A7G5IDN4</accession>
<dbReference type="Gene3D" id="3.40.630.30">
    <property type="match status" value="1"/>
</dbReference>
<feature type="domain" description="N-acetyltransferase" evidence="1">
    <location>
        <begin position="1"/>
        <end position="149"/>
    </location>
</feature>
<evidence type="ECO:0000313" key="3">
    <source>
        <dbReference type="Proteomes" id="UP000515292"/>
    </source>
</evidence>
<dbReference type="RefSeq" id="WP_182294325.1">
    <property type="nucleotide sequence ID" value="NZ_CP059851.1"/>
</dbReference>
<dbReference type="GO" id="GO:0016747">
    <property type="term" value="F:acyltransferase activity, transferring groups other than amino-acyl groups"/>
    <property type="evidence" value="ECO:0007669"/>
    <property type="project" value="InterPro"/>
</dbReference>
<evidence type="ECO:0000313" key="2">
    <source>
        <dbReference type="EMBL" id="QMW21476.1"/>
    </source>
</evidence>
<proteinExistence type="predicted"/>
<dbReference type="KEGG" id="sand:H3309_08515"/>
<dbReference type="CDD" id="cd04301">
    <property type="entry name" value="NAT_SF"/>
    <property type="match status" value="1"/>
</dbReference>
<reference evidence="2 3" key="1">
    <citation type="submission" date="2020-07" db="EMBL/GenBank/DDBJ databases">
        <title>Complete genome sequence for Sandaracinobacter sp. M6.</title>
        <authorList>
            <person name="Tang Y."/>
            <person name="Liu Q."/>
            <person name="Guo Z."/>
            <person name="Lei P."/>
            <person name="Huang B."/>
        </authorList>
    </citation>
    <scope>NUCLEOTIDE SEQUENCE [LARGE SCALE GENOMIC DNA]</scope>
    <source>
        <strain evidence="2 3">M6</strain>
    </source>
</reference>
<dbReference type="InterPro" id="IPR000182">
    <property type="entry name" value="GNAT_dom"/>
</dbReference>
<keyword evidence="3" id="KW-1185">Reference proteome</keyword>
<dbReference type="EMBL" id="CP059851">
    <property type="protein sequence ID" value="QMW21476.1"/>
    <property type="molecule type" value="Genomic_DNA"/>
</dbReference>
<sequence>MIITPFAASHDSAVDTLLDTCFGPARGRRTAALLRHGAKRRDDLSFVAHVDGALAGAIQLWPLNLVGEGRHHRILLLGPLVSAPAHRNRGIGGALMDTALAAADATGERAILLIGDAPYYARWGFSAARTAHWSLPGPVDRARLLLRAPDLPPLPRIAALAPAVSPRARAA</sequence>
<evidence type="ECO:0000259" key="1">
    <source>
        <dbReference type="PROSITE" id="PS51186"/>
    </source>
</evidence>
<dbReference type="AlphaFoldDB" id="A0A7G5IDN4"/>
<dbReference type="InterPro" id="IPR016181">
    <property type="entry name" value="Acyl_CoA_acyltransferase"/>
</dbReference>
<keyword evidence="2" id="KW-0808">Transferase</keyword>
<dbReference type="Pfam" id="PF00583">
    <property type="entry name" value="Acetyltransf_1"/>
    <property type="match status" value="1"/>
</dbReference>
<protein>
    <submittedName>
        <fullName evidence="2">N-acetyltransferase</fullName>
    </submittedName>
</protein>
<name>A0A7G5IDN4_9SPHN</name>